<evidence type="ECO:0000259" key="4">
    <source>
        <dbReference type="Pfam" id="PF03787"/>
    </source>
</evidence>
<evidence type="ECO:0000313" key="6">
    <source>
        <dbReference type="Proteomes" id="UP000832041"/>
    </source>
</evidence>
<reference evidence="5 6" key="1">
    <citation type="submission" date="2020-04" db="EMBL/GenBank/DDBJ databases">
        <title>Thermobifida alba genome sequencing and assembly.</title>
        <authorList>
            <person name="Luzics S."/>
            <person name="Horvath B."/>
            <person name="Nagy I."/>
            <person name="Toth A."/>
            <person name="Nagy I."/>
            <person name="Kukolya J."/>
        </authorList>
    </citation>
    <scope>NUCLEOTIDE SEQUENCE [LARGE SCALE GENOMIC DNA]</scope>
    <source>
        <strain evidence="5 6">DSM 43795</strain>
    </source>
</reference>
<gene>
    <name evidence="5" type="primary">cmr6</name>
    <name evidence="5" type="ORF">FOF52_06385</name>
</gene>
<proteinExistence type="predicted"/>
<dbReference type="EMBL" id="CP051627">
    <property type="protein sequence ID" value="UPT20640.1"/>
    <property type="molecule type" value="Genomic_DNA"/>
</dbReference>
<evidence type="ECO:0000256" key="2">
    <source>
        <dbReference type="ARBA" id="ARBA00093789"/>
    </source>
</evidence>
<feature type="region of interest" description="Disordered" evidence="3">
    <location>
        <begin position="252"/>
        <end position="272"/>
    </location>
</feature>
<feature type="domain" description="CRISPR type III-associated protein" evidence="4">
    <location>
        <begin position="162"/>
        <end position="324"/>
    </location>
</feature>
<keyword evidence="6" id="KW-1185">Reference proteome</keyword>
<accession>A0ABY4KYX3</accession>
<dbReference type="NCBIfam" id="TIGR01898">
    <property type="entry name" value="cas_TM1791_cmr6"/>
    <property type="match status" value="1"/>
</dbReference>
<feature type="region of interest" description="Disordered" evidence="3">
    <location>
        <begin position="1"/>
        <end position="24"/>
    </location>
</feature>
<evidence type="ECO:0000256" key="3">
    <source>
        <dbReference type="SAM" id="MobiDB-lite"/>
    </source>
</evidence>
<dbReference type="InterPro" id="IPR010172">
    <property type="entry name" value="CRISPR-assoc_prot_TM1791"/>
</dbReference>
<organism evidence="5 6">
    <name type="scientific">Thermobifida alba</name>
    <name type="common">Thermomonospora alba</name>
    <dbReference type="NCBI Taxonomy" id="53522"/>
    <lineage>
        <taxon>Bacteria</taxon>
        <taxon>Bacillati</taxon>
        <taxon>Actinomycetota</taxon>
        <taxon>Actinomycetes</taxon>
        <taxon>Streptosporangiales</taxon>
        <taxon>Nocardiopsidaceae</taxon>
        <taxon>Thermobifida</taxon>
    </lineage>
</organism>
<dbReference type="InterPro" id="IPR005537">
    <property type="entry name" value="RAMP_III_fam"/>
</dbReference>
<dbReference type="PANTHER" id="PTHR39965:SF1">
    <property type="entry name" value="CRISPR SYSTEM CMR SUBUNIT CMR6"/>
    <property type="match status" value="1"/>
</dbReference>
<name>A0ABY4KYX3_THEAE</name>
<sequence length="335" mass="37133">MTPPRGRRETRPSRRNRDNLPPEEILSVSYAGALGKVLSASVKQEPNLLDKSRLPHRSSTIHYTGRPDPKLNDSANALVVLRRLTVLDSSPSNSKARPEEPVLDWASKHRLGYQDDWAAVVDQRRRHALRALNTRQRGHRYIRRVELTAEWRLVTGLGEQTGAHEFGLSLHGTYGWPLIPGSTLKGAAAAWARHQKVSAERYTAVFGTPTTSEDEEDLHGSRCGVRFLDALPKASREPRHCLRVHSDVITPHQHTYHTDSGTEPCTPGEHHQPIPLPFLSLSGTFVADLVGDSSESTEQAAEWLARACSENGIGARTTAGYGYLTATSTDNWEEP</sequence>
<dbReference type="Proteomes" id="UP000832041">
    <property type="component" value="Chromosome"/>
</dbReference>
<protein>
    <submittedName>
        <fullName evidence="5">Type III-B CRISPR module RAMP protein Cmr6</fullName>
    </submittedName>
</protein>
<evidence type="ECO:0000313" key="5">
    <source>
        <dbReference type="EMBL" id="UPT20640.1"/>
    </source>
</evidence>
<feature type="compositionally biased region" description="Basic and acidic residues" evidence="3">
    <location>
        <begin position="1"/>
        <end position="20"/>
    </location>
</feature>
<dbReference type="PANTHER" id="PTHR39965">
    <property type="entry name" value="CRISPR SYSTEM CMR SUBUNIT CMR6"/>
    <property type="match status" value="1"/>
</dbReference>
<dbReference type="RefSeq" id="WP_248592916.1">
    <property type="nucleotide sequence ID" value="NZ_BAABEB010000012.1"/>
</dbReference>
<evidence type="ECO:0000256" key="1">
    <source>
        <dbReference type="ARBA" id="ARBA00023118"/>
    </source>
</evidence>
<comment type="subunit">
    <text evidence="2">Part of the Csm effector complex that includes Cas10, Csm2, Csm3, Csm4 and Csm5.</text>
</comment>
<dbReference type="Pfam" id="PF03787">
    <property type="entry name" value="RAMPs"/>
    <property type="match status" value="1"/>
</dbReference>
<keyword evidence="1" id="KW-0051">Antiviral defense</keyword>